<comment type="caution">
    <text evidence="1">The sequence shown here is derived from an EMBL/GenBank/DDBJ whole genome shotgun (WGS) entry which is preliminary data.</text>
</comment>
<keyword evidence="2" id="KW-1185">Reference proteome</keyword>
<evidence type="ECO:0000313" key="2">
    <source>
        <dbReference type="Proteomes" id="UP000430692"/>
    </source>
</evidence>
<dbReference type="RefSeq" id="WP_160799301.1">
    <property type="nucleotide sequence ID" value="NZ_WUUL01000001.1"/>
</dbReference>
<protein>
    <submittedName>
        <fullName evidence="1">Heptaprenyl diphosphate synthase component 1</fullName>
    </submittedName>
</protein>
<reference evidence="1 2" key="1">
    <citation type="submission" date="2019-12" db="EMBL/GenBank/DDBJ databases">
        <title>Whole-genome analyses of novel actinobacteria.</title>
        <authorList>
            <person name="Sahin N."/>
            <person name="Saygin H."/>
        </authorList>
    </citation>
    <scope>NUCLEOTIDE SEQUENCE [LARGE SCALE GENOMIC DNA]</scope>
    <source>
        <strain evidence="1 2">KC615</strain>
    </source>
</reference>
<accession>A0A6I4VPP8</accession>
<dbReference type="AlphaFoldDB" id="A0A6I4VPP8"/>
<dbReference type="Pfam" id="PF07307">
    <property type="entry name" value="HEPPP_synt_1"/>
    <property type="match status" value="1"/>
</dbReference>
<dbReference type="EMBL" id="WUUL01000001">
    <property type="protein sequence ID" value="MXQ52255.1"/>
    <property type="molecule type" value="Genomic_DNA"/>
</dbReference>
<dbReference type="Proteomes" id="UP000430692">
    <property type="component" value="Unassembled WGS sequence"/>
</dbReference>
<dbReference type="InterPro" id="IPR009920">
    <property type="entry name" value="HEPPP_synth_su1"/>
</dbReference>
<name>A0A6I4VPP8_9BACL</name>
<gene>
    <name evidence="1" type="ORF">GSM42_00515</name>
</gene>
<sequence>MTSIHTKQEEIILHLYQLTGHHYLLERCGKPRIPELFIKILQLMLTSIHENPMRIFTYGVSTALLRMGLVVHEKVSLEDEKERDEIQKKQLTILAGDYYSSLFYKTLASSNEIAGMRMLSKTASEICEASMQHHIDGTFDPFSQEVRTGRHLITALADFFHVQQQVEWCSILSYFLHLDHNRSPEIEREDAVKLMDSIDHLEVRAALYQMLLDREVTK</sequence>
<evidence type="ECO:0000313" key="1">
    <source>
        <dbReference type="EMBL" id="MXQ52255.1"/>
    </source>
</evidence>
<dbReference type="Gene3D" id="1.20.120.1450">
    <property type="match status" value="1"/>
</dbReference>
<proteinExistence type="predicted"/>
<organism evidence="1 2">
    <name type="scientific">Shimazuella alba</name>
    <dbReference type="NCBI Taxonomy" id="2690964"/>
    <lineage>
        <taxon>Bacteria</taxon>
        <taxon>Bacillati</taxon>
        <taxon>Bacillota</taxon>
        <taxon>Bacilli</taxon>
        <taxon>Bacillales</taxon>
        <taxon>Thermoactinomycetaceae</taxon>
        <taxon>Shimazuella</taxon>
    </lineage>
</organism>
<dbReference type="GO" id="GO:0009234">
    <property type="term" value="P:menaquinone biosynthetic process"/>
    <property type="evidence" value="ECO:0007669"/>
    <property type="project" value="InterPro"/>
</dbReference>